<dbReference type="Pfam" id="PF18926">
    <property type="entry name" value="DUF5676"/>
    <property type="match status" value="1"/>
</dbReference>
<organism evidence="2 3">
    <name type="scientific">Roseitalea porphyridii</name>
    <dbReference type="NCBI Taxonomy" id="1852022"/>
    <lineage>
        <taxon>Bacteria</taxon>
        <taxon>Pseudomonadati</taxon>
        <taxon>Pseudomonadota</taxon>
        <taxon>Alphaproteobacteria</taxon>
        <taxon>Hyphomicrobiales</taxon>
        <taxon>Ahrensiaceae</taxon>
        <taxon>Roseitalea</taxon>
    </lineage>
</organism>
<feature type="transmembrane region" description="Helical" evidence="1">
    <location>
        <begin position="24"/>
        <end position="46"/>
    </location>
</feature>
<keyword evidence="3" id="KW-1185">Reference proteome</keyword>
<dbReference type="Proteomes" id="UP000293719">
    <property type="component" value="Chromosome"/>
</dbReference>
<keyword evidence="1" id="KW-1133">Transmembrane helix</keyword>
<evidence type="ECO:0000256" key="1">
    <source>
        <dbReference type="SAM" id="Phobius"/>
    </source>
</evidence>
<dbReference type="InterPro" id="IPR044020">
    <property type="entry name" value="DUF5676"/>
</dbReference>
<evidence type="ECO:0000313" key="3">
    <source>
        <dbReference type="Proteomes" id="UP000293719"/>
    </source>
</evidence>
<dbReference type="RefSeq" id="WP_131617525.1">
    <property type="nucleotide sequence ID" value="NZ_CP036532.1"/>
</dbReference>
<dbReference type="OrthoDB" id="9154118at2"/>
<dbReference type="GeneID" id="90768708"/>
<evidence type="ECO:0000313" key="2">
    <source>
        <dbReference type="EMBL" id="QBK31876.1"/>
    </source>
</evidence>
<keyword evidence="1" id="KW-0812">Transmembrane</keyword>
<dbReference type="KEGG" id="rpod:E0E05_15485"/>
<gene>
    <name evidence="2" type="ORF">E0E05_15485</name>
</gene>
<name>A0A4P6V5J2_9HYPH</name>
<evidence type="ECO:0008006" key="4">
    <source>
        <dbReference type="Google" id="ProtNLM"/>
    </source>
</evidence>
<dbReference type="AlphaFoldDB" id="A0A4P6V5J2"/>
<protein>
    <recommendedName>
        <fullName evidence="4">DUF4175 domain-containing protein</fullName>
    </recommendedName>
</protein>
<dbReference type="EMBL" id="CP036532">
    <property type="protein sequence ID" value="QBK31876.1"/>
    <property type="molecule type" value="Genomic_DNA"/>
</dbReference>
<keyword evidence="1" id="KW-0472">Membrane</keyword>
<proteinExistence type="predicted"/>
<feature type="transmembrane region" description="Helical" evidence="1">
    <location>
        <begin position="66"/>
        <end position="91"/>
    </location>
</feature>
<reference evidence="2 3" key="1">
    <citation type="journal article" date="2017" name="Int. J. Syst. Evol. Microbiol.">
        <title>Roseitalea porphyridii gen. nov., sp. nov., isolated from a red alga, and reclassification of Hoeflea suaedae Chung et al. 2013 as Pseudohoeflea suaedae gen. nov., comb. nov.</title>
        <authorList>
            <person name="Hyeon J.W."/>
            <person name="Jeong S.E."/>
            <person name="Baek K."/>
            <person name="Jeon C.O."/>
        </authorList>
    </citation>
    <scope>NUCLEOTIDE SEQUENCE [LARGE SCALE GENOMIC DNA]</scope>
    <source>
        <strain evidence="2 3">MA7-20</strain>
    </source>
</reference>
<sequence>MNTVRTAPATTTGRIPLFAFGMSLGFFLAITFVLCVAFDLVVPGQAMYRTWLGLIPWFDWLSWPDFIWGLGVSFLYGWYIALIFAPLYNWFAGRAAR</sequence>
<accession>A0A4P6V5J2</accession>